<dbReference type="AlphaFoldDB" id="A0AAV7ETI2"/>
<dbReference type="PANTHER" id="PTHR23024:SF577">
    <property type="entry name" value="CARBOXYLESTERASE 2-RELATED"/>
    <property type="match status" value="1"/>
</dbReference>
<dbReference type="InterPro" id="IPR050466">
    <property type="entry name" value="Carboxylest/Gibb_receptor"/>
</dbReference>
<accession>A0AAV7ETI2</accession>
<dbReference type="Gene3D" id="3.40.50.1820">
    <property type="entry name" value="alpha/beta hydrolase"/>
    <property type="match status" value="1"/>
</dbReference>
<evidence type="ECO:0000313" key="2">
    <source>
        <dbReference type="EMBL" id="KAG9450947.1"/>
    </source>
</evidence>
<organism evidence="2 3">
    <name type="scientific">Aristolochia fimbriata</name>
    <name type="common">White veined hardy Dutchman's pipe vine</name>
    <dbReference type="NCBI Taxonomy" id="158543"/>
    <lineage>
        <taxon>Eukaryota</taxon>
        <taxon>Viridiplantae</taxon>
        <taxon>Streptophyta</taxon>
        <taxon>Embryophyta</taxon>
        <taxon>Tracheophyta</taxon>
        <taxon>Spermatophyta</taxon>
        <taxon>Magnoliopsida</taxon>
        <taxon>Magnoliidae</taxon>
        <taxon>Piperales</taxon>
        <taxon>Aristolochiaceae</taxon>
        <taxon>Aristolochia</taxon>
    </lineage>
</organism>
<evidence type="ECO:0000313" key="3">
    <source>
        <dbReference type="Proteomes" id="UP000825729"/>
    </source>
</evidence>
<keyword evidence="3" id="KW-1185">Reference proteome</keyword>
<proteinExistence type="predicted"/>
<dbReference type="SUPFAM" id="SSF53474">
    <property type="entry name" value="alpha/beta-Hydrolases"/>
    <property type="match status" value="1"/>
</dbReference>
<feature type="domain" description="Alpha/beta hydrolase fold-3" evidence="1">
    <location>
        <begin position="113"/>
        <end position="335"/>
    </location>
</feature>
<protein>
    <recommendedName>
        <fullName evidence="1">Alpha/beta hydrolase fold-3 domain-containing protein</fullName>
    </recommendedName>
</protein>
<dbReference type="PANTHER" id="PTHR23024">
    <property type="entry name" value="ARYLACETAMIDE DEACETYLASE"/>
    <property type="match status" value="1"/>
</dbReference>
<reference evidence="2 3" key="1">
    <citation type="submission" date="2021-07" db="EMBL/GenBank/DDBJ databases">
        <title>The Aristolochia fimbriata genome: insights into angiosperm evolution, floral development and chemical biosynthesis.</title>
        <authorList>
            <person name="Jiao Y."/>
        </authorList>
    </citation>
    <scope>NUCLEOTIDE SEQUENCE [LARGE SCALE GENOMIC DNA]</scope>
    <source>
        <strain evidence="2">IBCAS-2021</strain>
        <tissue evidence="2">Leaf</tissue>
    </source>
</reference>
<dbReference type="GO" id="GO:0016787">
    <property type="term" value="F:hydrolase activity"/>
    <property type="evidence" value="ECO:0007669"/>
    <property type="project" value="InterPro"/>
</dbReference>
<dbReference type="InterPro" id="IPR029058">
    <property type="entry name" value="AB_hydrolase_fold"/>
</dbReference>
<dbReference type="InterPro" id="IPR013094">
    <property type="entry name" value="AB_hydrolase_3"/>
</dbReference>
<dbReference type="EMBL" id="JAINDJ010000004">
    <property type="protein sequence ID" value="KAG9450947.1"/>
    <property type="molecule type" value="Genomic_DNA"/>
</dbReference>
<evidence type="ECO:0000259" key="1">
    <source>
        <dbReference type="Pfam" id="PF07859"/>
    </source>
</evidence>
<dbReference type="Proteomes" id="UP000825729">
    <property type="component" value="Unassembled WGS sequence"/>
</dbReference>
<dbReference type="Pfam" id="PF07859">
    <property type="entry name" value="Abhydrolase_3"/>
    <property type="match status" value="1"/>
</dbReference>
<name>A0AAV7ETI2_ARIFI</name>
<comment type="caution">
    <text evidence="2">The sequence shown here is derived from an EMBL/GenBank/DDBJ whole genome shotgun (WGS) entry which is preliminary data.</text>
</comment>
<sequence>MLGLAGIISRTPLKTSLPKKRTEYRGVLAGICSDIAMTGAEDETEVVLDFPNAFRCYKSGRVDRFIGTDVVPPGVDPATGVASKDAALLPDVSARLFLPKIADPAAKNKLPVLLHFHGGIFVLHTPFSGAYSSYLASLAAAANALIVSVNYRRAPESPLPAAFDDSWAAFQWVTSHAGGSGPDPWLADHGDFARVFLAGDSVGAAISHHVARRLGEEGSAEATARPAGAILVHPFFWGTHEMGPKDEDPRRWGFIERIWRFLCPGTSGADDPLINPLVGWPTAMAGLGCGRVLVCVAEKDGLRSWGWAYYEGLRSSGWNGTVEIVESEGEDHVFHLKKPESGHVRELMNRLVDFINNSP</sequence>
<gene>
    <name evidence="2" type="ORF">H6P81_010912</name>
</gene>